<dbReference type="Gene3D" id="3.60.21.10">
    <property type="match status" value="1"/>
</dbReference>
<evidence type="ECO:0000313" key="3">
    <source>
        <dbReference type="Proteomes" id="UP000198512"/>
    </source>
</evidence>
<dbReference type="EMBL" id="FOFP01000022">
    <property type="protein sequence ID" value="SER31635.1"/>
    <property type="molecule type" value="Genomic_DNA"/>
</dbReference>
<dbReference type="Pfam" id="PF00149">
    <property type="entry name" value="Metallophos"/>
    <property type="match status" value="1"/>
</dbReference>
<gene>
    <name evidence="2" type="ORF">SAMN05216600_12232</name>
</gene>
<keyword evidence="3" id="KW-1185">Reference proteome</keyword>
<dbReference type="SUPFAM" id="SSF56300">
    <property type="entry name" value="Metallo-dependent phosphatases"/>
    <property type="match status" value="1"/>
</dbReference>
<dbReference type="InterPro" id="IPR004843">
    <property type="entry name" value="Calcineurin-like_PHP"/>
</dbReference>
<proteinExistence type="predicted"/>
<sequence>MSEPATDAPLILFMGDPHGDFSATLAAVHAHRPAAIVLLGDIQARRPLEVELASILDLTEVWFIHGNHDTDSDLYHDNLFGSTLAGRNLHGRVVEVAGVRIAGVGGVFRGQVWMPPEHWRYLTPKAFASHCGQGNLWRGGLPRKHRSTLFPSDLAELFGSRADILVTHEAPSCHPHGFAVLDELAASLGVSRSFHGHHHDCRDYRLHSRRLGFRAYGVGLRGVMDDQGRVLVAGALD</sequence>
<protein>
    <submittedName>
        <fullName evidence="2">Calcineurin-like phosphoesterase</fullName>
    </submittedName>
</protein>
<feature type="domain" description="Calcineurin-like phosphoesterase" evidence="1">
    <location>
        <begin position="11"/>
        <end position="200"/>
    </location>
</feature>
<reference evidence="2 3" key="1">
    <citation type="submission" date="2016-10" db="EMBL/GenBank/DDBJ databases">
        <authorList>
            <person name="Varghese N."/>
            <person name="Submissions S."/>
        </authorList>
    </citation>
    <scope>NUCLEOTIDE SEQUENCE [LARGE SCALE GENOMIC DNA]</scope>
    <source>
        <strain evidence="2 3">CIP 109853</strain>
    </source>
</reference>
<dbReference type="InterPro" id="IPR029052">
    <property type="entry name" value="Metallo-depent_PP-like"/>
</dbReference>
<organism evidence="2 3">
    <name type="scientific">Pseudomonas cuatrocienegasensis</name>
    <dbReference type="NCBI Taxonomy" id="543360"/>
    <lineage>
        <taxon>Bacteria</taxon>
        <taxon>Pseudomonadati</taxon>
        <taxon>Pseudomonadota</taxon>
        <taxon>Gammaproteobacteria</taxon>
        <taxon>Pseudomonadales</taxon>
        <taxon>Pseudomonadaceae</taxon>
        <taxon>Pseudomonas</taxon>
    </lineage>
</organism>
<name>A0ABY1BPI6_9PSED</name>
<evidence type="ECO:0000313" key="2">
    <source>
        <dbReference type="EMBL" id="SER31635.1"/>
    </source>
</evidence>
<dbReference type="Proteomes" id="UP000198512">
    <property type="component" value="Unassembled WGS sequence"/>
</dbReference>
<dbReference type="RefSeq" id="WP_244168391.1">
    <property type="nucleotide sequence ID" value="NZ_FOFP01000022.1"/>
</dbReference>
<evidence type="ECO:0000259" key="1">
    <source>
        <dbReference type="Pfam" id="PF00149"/>
    </source>
</evidence>
<accession>A0ABY1BPI6</accession>
<comment type="caution">
    <text evidence="2">The sequence shown here is derived from an EMBL/GenBank/DDBJ whole genome shotgun (WGS) entry which is preliminary data.</text>
</comment>